<dbReference type="EMBL" id="UASS01000012">
    <property type="protein sequence ID" value="SPX60816.1"/>
    <property type="molecule type" value="Genomic_DNA"/>
</dbReference>
<protein>
    <submittedName>
        <fullName evidence="10">Transposase IS4 family protein</fullName>
    </submittedName>
</protein>
<dbReference type="PANTHER" id="PTHR30298">
    <property type="entry name" value="H REPEAT-ASSOCIATED PREDICTED TRANSPOSASE"/>
    <property type="match status" value="1"/>
</dbReference>
<evidence type="ECO:0000259" key="2">
    <source>
        <dbReference type="Pfam" id="PF01609"/>
    </source>
</evidence>
<dbReference type="Pfam" id="PF01609">
    <property type="entry name" value="DDE_Tnp_1"/>
    <property type="match status" value="1"/>
</dbReference>
<dbReference type="GO" id="GO:0006313">
    <property type="term" value="P:DNA transposition"/>
    <property type="evidence" value="ECO:0007669"/>
    <property type="project" value="InterPro"/>
</dbReference>
<dbReference type="EMBL" id="UASS01000003">
    <property type="protein sequence ID" value="SPX59819.1"/>
    <property type="molecule type" value="Genomic_DNA"/>
</dbReference>
<dbReference type="GO" id="GO:0004803">
    <property type="term" value="F:transposase activity"/>
    <property type="evidence" value="ECO:0007669"/>
    <property type="project" value="InterPro"/>
</dbReference>
<proteinExistence type="predicted"/>
<dbReference type="InterPro" id="IPR032806">
    <property type="entry name" value="YbfD_N"/>
</dbReference>
<sequence length="370" mass="42164">MSEVLAFLSRVEDVREQDKIIYPLSSLLFMSICAIFCGAESWDDMVVFTESRKDWLSNYIDMSPGIPCYSTFRRVFSVIDPSSWSALIEGTLGIVIKEKAPEEQIPIDGKTLRGTRCSSKGIRAIQMVSAWSVSNKISLADIRTDSKSNEIKAIPLLLDLLTVEGCTISIDAIGCQEEILKKIIEKGGDFVIGLKKNQPSLYQAVHDYSKEHGEKPCNLIEDAFDESHGRSVRRRYFAYPLPEEAKPFAFTGIKTIIATETISSTTNTPEVIAQWRYYVTSHDADNPNLSRYVRDHWSIENEYHWQLDVHLNDDKDKKYDDVAAENFARTKRLLLNLVKIKQPEGKKRSVRSRLKRVAWDLDYLLTLLAL</sequence>
<evidence type="ECO:0000313" key="8">
    <source>
        <dbReference type="EMBL" id="SPX60108.1"/>
    </source>
</evidence>
<dbReference type="NCBIfam" id="NF033564">
    <property type="entry name" value="transpos_ISAs1"/>
    <property type="match status" value="1"/>
</dbReference>
<feature type="transmembrane region" description="Helical" evidence="1">
    <location>
        <begin position="20"/>
        <end position="39"/>
    </location>
</feature>
<evidence type="ECO:0000256" key="1">
    <source>
        <dbReference type="SAM" id="Phobius"/>
    </source>
</evidence>
<dbReference type="InterPro" id="IPR002559">
    <property type="entry name" value="Transposase_11"/>
</dbReference>
<dbReference type="Pfam" id="PF13808">
    <property type="entry name" value="DDE_Tnp_1_assoc"/>
    <property type="match status" value="1"/>
</dbReference>
<dbReference type="InterPro" id="IPR047647">
    <property type="entry name" value="ISAs1_transpos"/>
</dbReference>
<dbReference type="EMBL" id="UASS01000001">
    <property type="protein sequence ID" value="SPX59266.1"/>
    <property type="molecule type" value="Genomic_DNA"/>
</dbReference>
<evidence type="ECO:0000313" key="7">
    <source>
        <dbReference type="EMBL" id="SPX60102.1"/>
    </source>
</evidence>
<dbReference type="Proteomes" id="UP000251942">
    <property type="component" value="Unassembled WGS sequence"/>
</dbReference>
<dbReference type="PANTHER" id="PTHR30298:SF0">
    <property type="entry name" value="PROTEIN YBFL-RELATED"/>
    <property type="match status" value="1"/>
</dbReference>
<evidence type="ECO:0000313" key="10">
    <source>
        <dbReference type="EMBL" id="SPX60816.1"/>
    </source>
</evidence>
<dbReference type="RefSeq" id="WP_112854542.1">
    <property type="nucleotide sequence ID" value="NZ_UASS01000001.1"/>
</dbReference>
<evidence type="ECO:0000313" key="11">
    <source>
        <dbReference type="Proteomes" id="UP000251942"/>
    </source>
</evidence>
<keyword evidence="1" id="KW-0812">Transmembrane</keyword>
<feature type="domain" description="H repeat-associated protein N-terminal" evidence="3">
    <location>
        <begin position="6"/>
        <end position="83"/>
    </location>
</feature>
<dbReference type="EMBL" id="UASS01000006">
    <property type="protein sequence ID" value="SPX60102.1"/>
    <property type="molecule type" value="Genomic_DNA"/>
</dbReference>
<dbReference type="EMBL" id="UASS01000006">
    <property type="protein sequence ID" value="SPX60108.1"/>
    <property type="molecule type" value="Genomic_DNA"/>
</dbReference>
<organism evidence="10 11">
    <name type="scientific">Legionella feeleii</name>
    <dbReference type="NCBI Taxonomy" id="453"/>
    <lineage>
        <taxon>Bacteria</taxon>
        <taxon>Pseudomonadati</taxon>
        <taxon>Pseudomonadota</taxon>
        <taxon>Gammaproteobacteria</taxon>
        <taxon>Legionellales</taxon>
        <taxon>Legionellaceae</taxon>
        <taxon>Legionella</taxon>
    </lineage>
</organism>
<accession>A0A2X1QRS1</accession>
<dbReference type="GO" id="GO:0003677">
    <property type="term" value="F:DNA binding"/>
    <property type="evidence" value="ECO:0007669"/>
    <property type="project" value="InterPro"/>
</dbReference>
<evidence type="ECO:0000313" key="5">
    <source>
        <dbReference type="EMBL" id="SPX59818.1"/>
    </source>
</evidence>
<name>A0A2X1QRS1_9GAMM</name>
<evidence type="ECO:0000313" key="9">
    <source>
        <dbReference type="EMBL" id="SPX60131.1"/>
    </source>
</evidence>
<dbReference type="AlphaFoldDB" id="A0A2X1QRS1"/>
<dbReference type="InterPro" id="IPR051698">
    <property type="entry name" value="Transposase_11-like"/>
</dbReference>
<gene>
    <name evidence="4" type="ORF">NCTC12022_00087</name>
    <name evidence="5" type="ORF">NCTC12022_00529</name>
    <name evidence="6" type="ORF">NCTC12022_00530</name>
    <name evidence="7" type="ORF">NCTC12022_00818</name>
    <name evidence="8" type="ORF">NCTC12022_00824</name>
    <name evidence="9" type="ORF">NCTC12022_00847</name>
    <name evidence="10" type="ORF">NCTC12022_01552</name>
</gene>
<dbReference type="EMBL" id="UASS01000006">
    <property type="protein sequence ID" value="SPX60131.1"/>
    <property type="molecule type" value="Genomic_DNA"/>
</dbReference>
<evidence type="ECO:0000313" key="6">
    <source>
        <dbReference type="EMBL" id="SPX59819.1"/>
    </source>
</evidence>
<keyword evidence="1" id="KW-1133">Transmembrane helix</keyword>
<dbReference type="EMBL" id="UASS01000003">
    <property type="protein sequence ID" value="SPX59818.1"/>
    <property type="molecule type" value="Genomic_DNA"/>
</dbReference>
<evidence type="ECO:0000259" key="3">
    <source>
        <dbReference type="Pfam" id="PF13808"/>
    </source>
</evidence>
<feature type="domain" description="Transposase IS4-like" evidence="2">
    <location>
        <begin position="103"/>
        <end position="337"/>
    </location>
</feature>
<keyword evidence="1" id="KW-0472">Membrane</keyword>
<evidence type="ECO:0000313" key="4">
    <source>
        <dbReference type="EMBL" id="SPX59266.1"/>
    </source>
</evidence>
<reference evidence="10 11" key="1">
    <citation type="submission" date="2018-06" db="EMBL/GenBank/DDBJ databases">
        <authorList>
            <consortium name="Pathogen Informatics"/>
            <person name="Doyle S."/>
        </authorList>
    </citation>
    <scope>NUCLEOTIDE SEQUENCE [LARGE SCALE GENOMIC DNA]</scope>
    <source>
        <strain evidence="10 11">NCTC12022</strain>
    </source>
</reference>